<evidence type="ECO:0000313" key="9">
    <source>
        <dbReference type="EMBL" id="KXS97178.1"/>
    </source>
</evidence>
<comment type="PTM">
    <text evidence="5">The conversion to 3-oxoalanine (also known as C-formylglycine, FGly), of a serine or cysteine residue in prokaryotes and of a cysteine residue in eukaryotes, is critical for catalytic activity.</text>
</comment>
<organism evidence="9 10">
    <name type="scientific">Pseudocercospora eumusae</name>
    <dbReference type="NCBI Taxonomy" id="321146"/>
    <lineage>
        <taxon>Eukaryota</taxon>
        <taxon>Fungi</taxon>
        <taxon>Dikarya</taxon>
        <taxon>Ascomycota</taxon>
        <taxon>Pezizomycotina</taxon>
        <taxon>Dothideomycetes</taxon>
        <taxon>Dothideomycetidae</taxon>
        <taxon>Mycosphaerellales</taxon>
        <taxon>Mycosphaerellaceae</taxon>
        <taxon>Pseudocercospora</taxon>
    </lineage>
</organism>
<feature type="domain" description="Sulfatase N-terminal" evidence="8">
    <location>
        <begin position="46"/>
        <end position="402"/>
    </location>
</feature>
<feature type="signal peptide" evidence="7">
    <location>
        <begin position="1"/>
        <end position="31"/>
    </location>
</feature>
<dbReference type="PROSITE" id="PS00523">
    <property type="entry name" value="SULFATASE_1"/>
    <property type="match status" value="1"/>
</dbReference>
<dbReference type="InterPro" id="IPR012083">
    <property type="entry name" value="Arylsulfatase"/>
</dbReference>
<dbReference type="STRING" id="321146.A0A139H498"/>
<dbReference type="SUPFAM" id="SSF53649">
    <property type="entry name" value="Alkaline phosphatase-like"/>
    <property type="match status" value="1"/>
</dbReference>
<comment type="similarity">
    <text evidence="1">Belongs to the sulfatase family.</text>
</comment>
<sequence length="649" mass="72874">MTGWRHHSLATLSLCLLCLLELTSPTGSADAAEHRQIPLFDAPKQPNIVFILTDDQDLHMDSLSYMPQLQKHIIEQGTTFSRHYCTVALCCPSRVSLWTGKAAHNTNVTDVNPPYGGYPKFISQGFNDAYLPLWLQELNYGTYYVGKLFNAQNVDNYASPHAAGWTGSEFLLDPYTYEYLNATFQRNHDQPVSYEGQYSTDVLANKSFEFLADALDAYKASGKPFFLAIAPTAPHSNLHMNTAIDGNFSEGSNTQSPPVSAERHAHLFEHVIVPRTPHFNPSSPHGVSWISRLPEQNDTNIAFNDHFYRQRLRSLQAVDEMIAELFKRLEDARVLEDTYVFFSTDNGYHIGQHRLQPGKQCPFEEDINIPFMVRGPGIARGKKTDLVTTHTDLAPTFLRLAGGEVRADFDGQVIPLHTADEQASGRTEHVNVESWGVIMSEGDHGQVLYPNHTYKALRVIATGYSLLYTVWCSGEHELYDLIQDPYEMENMFPTDHETSFVSLKADPSKLAHTDNDARQYSWHDQTHHDDVAGMPLTTATNSSPDDSSGIDSPNDQGVLETNAKLKHLIPRLDALLMVLKTCKGRACTHPWEVLHPAGNVATLIEALIPEYDDFYFRQQKAAFEKCEKGYILESEGPVRVTPYTFDDGS</sequence>
<dbReference type="GO" id="GO:0004065">
    <property type="term" value="F:arylsulfatase activity"/>
    <property type="evidence" value="ECO:0007669"/>
    <property type="project" value="InterPro"/>
</dbReference>
<comment type="caution">
    <text evidence="9">The sequence shown here is derived from an EMBL/GenBank/DDBJ whole genome shotgun (WGS) entry which is preliminary data.</text>
</comment>
<feature type="chain" id="PRO_5007806435" description="Sulfatase N-terminal domain-containing protein" evidence="7">
    <location>
        <begin position="32"/>
        <end position="649"/>
    </location>
</feature>
<dbReference type="PANTHER" id="PTHR43108:SF8">
    <property type="entry name" value="SD21168P"/>
    <property type="match status" value="1"/>
</dbReference>
<evidence type="ECO:0000256" key="3">
    <source>
        <dbReference type="ARBA" id="ARBA00022801"/>
    </source>
</evidence>
<dbReference type="AlphaFoldDB" id="A0A139H498"/>
<dbReference type="GO" id="GO:0005539">
    <property type="term" value="F:glycosaminoglycan binding"/>
    <property type="evidence" value="ECO:0007669"/>
    <property type="project" value="TreeGrafter"/>
</dbReference>
<reference evidence="9 10" key="1">
    <citation type="submission" date="2015-07" db="EMBL/GenBank/DDBJ databases">
        <title>Comparative genomics of the Sigatoka disease complex on banana suggests a link between parallel evolutionary changes in Pseudocercospora fijiensis and Pseudocercospora eumusae and increased virulence on the banana host.</title>
        <authorList>
            <person name="Chang T.-C."/>
            <person name="Salvucci A."/>
            <person name="Crous P.W."/>
            <person name="Stergiopoulos I."/>
        </authorList>
    </citation>
    <scope>NUCLEOTIDE SEQUENCE [LARGE SCALE GENOMIC DNA]</scope>
    <source>
        <strain evidence="9 10">CBS 114824</strain>
    </source>
</reference>
<dbReference type="CDD" id="cd16147">
    <property type="entry name" value="G6S"/>
    <property type="match status" value="1"/>
</dbReference>
<dbReference type="InterPro" id="IPR017850">
    <property type="entry name" value="Alkaline_phosphatase_core_sf"/>
</dbReference>
<evidence type="ECO:0000313" key="10">
    <source>
        <dbReference type="Proteomes" id="UP000070133"/>
    </source>
</evidence>
<evidence type="ECO:0000256" key="5">
    <source>
        <dbReference type="PIRSR" id="PIRSR000972-50"/>
    </source>
</evidence>
<dbReference type="Proteomes" id="UP000070133">
    <property type="component" value="Unassembled WGS sequence"/>
</dbReference>
<dbReference type="OrthoDB" id="96314at2759"/>
<keyword evidence="2 7" id="KW-0732">Signal</keyword>
<proteinExistence type="inferred from homology"/>
<dbReference type="PIRSF" id="PIRSF000972">
    <property type="entry name" value="Arylsulf_plant"/>
    <property type="match status" value="1"/>
</dbReference>
<feature type="region of interest" description="Disordered" evidence="6">
    <location>
        <begin position="531"/>
        <end position="556"/>
    </location>
</feature>
<name>A0A139H498_9PEZI</name>
<keyword evidence="10" id="KW-1185">Reference proteome</keyword>
<keyword evidence="3" id="KW-0378">Hydrolase</keyword>
<feature type="non-terminal residue" evidence="9">
    <location>
        <position position="649"/>
    </location>
</feature>
<dbReference type="GO" id="GO:0018958">
    <property type="term" value="P:phenol-containing compound metabolic process"/>
    <property type="evidence" value="ECO:0007669"/>
    <property type="project" value="InterPro"/>
</dbReference>
<dbReference type="Pfam" id="PF00884">
    <property type="entry name" value="Sulfatase"/>
    <property type="match status" value="1"/>
</dbReference>
<dbReference type="InterPro" id="IPR024607">
    <property type="entry name" value="Sulfatase_CS"/>
</dbReference>
<dbReference type="InterPro" id="IPR000917">
    <property type="entry name" value="Sulfatase_N"/>
</dbReference>
<dbReference type="Gene3D" id="3.40.720.10">
    <property type="entry name" value="Alkaline Phosphatase, subunit A"/>
    <property type="match status" value="1"/>
</dbReference>
<evidence type="ECO:0000256" key="7">
    <source>
        <dbReference type="SAM" id="SignalP"/>
    </source>
</evidence>
<feature type="modified residue" description="3-oxoalanine (Cys)" evidence="5">
    <location>
        <position position="90"/>
    </location>
</feature>
<dbReference type="FunFam" id="3.40.720.10:FF:000051">
    <property type="entry name" value="Arylsulfatase"/>
    <property type="match status" value="1"/>
</dbReference>
<evidence type="ECO:0000259" key="8">
    <source>
        <dbReference type="Pfam" id="PF00884"/>
    </source>
</evidence>
<dbReference type="GO" id="GO:0008449">
    <property type="term" value="F:N-acetylglucosamine-6-sulfatase activity"/>
    <property type="evidence" value="ECO:0007669"/>
    <property type="project" value="TreeGrafter"/>
</dbReference>
<dbReference type="EMBL" id="LFZN01000150">
    <property type="protein sequence ID" value="KXS97178.1"/>
    <property type="molecule type" value="Genomic_DNA"/>
</dbReference>
<evidence type="ECO:0000256" key="1">
    <source>
        <dbReference type="ARBA" id="ARBA00008779"/>
    </source>
</evidence>
<evidence type="ECO:0000256" key="6">
    <source>
        <dbReference type="SAM" id="MobiDB-lite"/>
    </source>
</evidence>
<evidence type="ECO:0000256" key="2">
    <source>
        <dbReference type="ARBA" id="ARBA00022729"/>
    </source>
</evidence>
<protein>
    <recommendedName>
        <fullName evidence="8">Sulfatase N-terminal domain-containing protein</fullName>
    </recommendedName>
</protein>
<feature type="compositionally biased region" description="Low complexity" evidence="6">
    <location>
        <begin position="541"/>
        <end position="555"/>
    </location>
</feature>
<keyword evidence="4" id="KW-0325">Glycoprotein</keyword>
<evidence type="ECO:0000256" key="4">
    <source>
        <dbReference type="ARBA" id="ARBA00023180"/>
    </source>
</evidence>
<dbReference type="PANTHER" id="PTHR43108">
    <property type="entry name" value="N-ACETYLGLUCOSAMINE-6-SULFATASE FAMILY MEMBER"/>
    <property type="match status" value="1"/>
</dbReference>
<accession>A0A139H498</accession>
<gene>
    <name evidence="9" type="ORF">AC578_874</name>
</gene>